<feature type="non-terminal residue" evidence="2">
    <location>
        <position position="124"/>
    </location>
</feature>
<keyword evidence="3" id="KW-1185">Reference proteome</keyword>
<protein>
    <submittedName>
        <fullName evidence="2">Uncharacterized protein</fullName>
    </submittedName>
</protein>
<dbReference type="EMBL" id="JABANO010012219">
    <property type="protein sequence ID" value="KAF4742179.1"/>
    <property type="molecule type" value="Genomic_DNA"/>
</dbReference>
<reference evidence="2 3" key="1">
    <citation type="submission" date="2020-04" db="EMBL/GenBank/DDBJ databases">
        <title>Perkinsus olseni comparative genomics.</title>
        <authorList>
            <person name="Bogema D.R."/>
        </authorList>
    </citation>
    <scope>NUCLEOTIDE SEQUENCE [LARGE SCALE GENOMIC DNA]</scope>
    <source>
        <strain evidence="2 3">ATCC PRA-207</strain>
    </source>
</reference>
<evidence type="ECO:0000313" key="3">
    <source>
        <dbReference type="Proteomes" id="UP000553632"/>
    </source>
</evidence>
<feature type="region of interest" description="Disordered" evidence="1">
    <location>
        <begin position="35"/>
        <end position="59"/>
    </location>
</feature>
<dbReference type="Proteomes" id="UP000553632">
    <property type="component" value="Unassembled WGS sequence"/>
</dbReference>
<evidence type="ECO:0000313" key="2">
    <source>
        <dbReference type="EMBL" id="KAF4742179.1"/>
    </source>
</evidence>
<accession>A0A7J6TA94</accession>
<sequence length="124" mass="14075">WCCPSDGNMFARCPDLLRTLRDRREEDISQIACTSECQGTGAPPPPPPPRARRRGRGKAARRKEFLLLCQHEFERRRSLSEDELKGLARQAGCDGDVECEVLISEANYNGFILKKAGNVYEYCR</sequence>
<proteinExistence type="predicted"/>
<organism evidence="2 3">
    <name type="scientific">Perkinsus olseni</name>
    <name type="common">Perkinsus atlanticus</name>
    <dbReference type="NCBI Taxonomy" id="32597"/>
    <lineage>
        <taxon>Eukaryota</taxon>
        <taxon>Sar</taxon>
        <taxon>Alveolata</taxon>
        <taxon>Perkinsozoa</taxon>
        <taxon>Perkinsea</taxon>
        <taxon>Perkinsida</taxon>
        <taxon>Perkinsidae</taxon>
        <taxon>Perkinsus</taxon>
    </lineage>
</organism>
<comment type="caution">
    <text evidence="2">The sequence shown here is derived from an EMBL/GenBank/DDBJ whole genome shotgun (WGS) entry which is preliminary data.</text>
</comment>
<evidence type="ECO:0000256" key="1">
    <source>
        <dbReference type="SAM" id="MobiDB-lite"/>
    </source>
</evidence>
<name>A0A7J6TA94_PEROL</name>
<gene>
    <name evidence="2" type="ORF">FOZ63_006143</name>
</gene>
<dbReference type="AlphaFoldDB" id="A0A7J6TA94"/>
<feature type="compositionally biased region" description="Basic residues" evidence="1">
    <location>
        <begin position="50"/>
        <end position="59"/>
    </location>
</feature>